<feature type="domain" description="Retrotransposon gag" evidence="1">
    <location>
        <begin position="96"/>
        <end position="188"/>
    </location>
</feature>
<dbReference type="EMBL" id="BKCJ010005423">
    <property type="protein sequence ID" value="GEU66656.1"/>
    <property type="molecule type" value="Genomic_DNA"/>
</dbReference>
<accession>A0A6L2LY18</accession>
<reference evidence="2" key="1">
    <citation type="journal article" date="2019" name="Sci. Rep.">
        <title>Draft genome of Tanacetum cinerariifolium, the natural source of mosquito coil.</title>
        <authorList>
            <person name="Yamashiro T."/>
            <person name="Shiraishi A."/>
            <person name="Satake H."/>
            <person name="Nakayama K."/>
        </authorList>
    </citation>
    <scope>NUCLEOTIDE SEQUENCE</scope>
</reference>
<organism evidence="2">
    <name type="scientific">Tanacetum cinerariifolium</name>
    <name type="common">Dalmatian daisy</name>
    <name type="synonym">Chrysanthemum cinerariifolium</name>
    <dbReference type="NCBI Taxonomy" id="118510"/>
    <lineage>
        <taxon>Eukaryota</taxon>
        <taxon>Viridiplantae</taxon>
        <taxon>Streptophyta</taxon>
        <taxon>Embryophyta</taxon>
        <taxon>Tracheophyta</taxon>
        <taxon>Spermatophyta</taxon>
        <taxon>Magnoliopsida</taxon>
        <taxon>eudicotyledons</taxon>
        <taxon>Gunneridae</taxon>
        <taxon>Pentapetalae</taxon>
        <taxon>asterids</taxon>
        <taxon>campanulids</taxon>
        <taxon>Asterales</taxon>
        <taxon>Asteraceae</taxon>
        <taxon>Asteroideae</taxon>
        <taxon>Anthemideae</taxon>
        <taxon>Anthemidinae</taxon>
        <taxon>Tanacetum</taxon>
    </lineage>
</organism>
<gene>
    <name evidence="2" type="ORF">Tci_038634</name>
</gene>
<dbReference type="AlphaFoldDB" id="A0A6L2LY18"/>
<protein>
    <recommendedName>
        <fullName evidence="1">Retrotransposon gag domain-containing protein</fullName>
    </recommendedName>
</protein>
<dbReference type="Gene3D" id="2.40.70.10">
    <property type="entry name" value="Acid Proteases"/>
    <property type="match status" value="1"/>
</dbReference>
<dbReference type="Pfam" id="PF03732">
    <property type="entry name" value="Retrotrans_gag"/>
    <property type="match status" value="1"/>
</dbReference>
<dbReference type="InterPro" id="IPR021109">
    <property type="entry name" value="Peptidase_aspartic_dom_sf"/>
</dbReference>
<comment type="caution">
    <text evidence="2">The sequence shown here is derived from an EMBL/GenBank/DDBJ whole genome shotgun (WGS) entry which is preliminary data.</text>
</comment>
<evidence type="ECO:0000313" key="2">
    <source>
        <dbReference type="EMBL" id="GEU66656.1"/>
    </source>
</evidence>
<dbReference type="PANTHER" id="PTHR33223:SF11">
    <property type="entry name" value="ELEMENT PROTEIN, PUTATIVE-RELATED"/>
    <property type="match status" value="1"/>
</dbReference>
<proteinExistence type="predicted"/>
<sequence length="388" mass="44885">MTRSSKKELLTLFKDPKQEFQSSREIFKTLSLDESKSLKFDLFSDLEEKSEEEELQDNTFSSSDHEDVNDHIEKVLKIVDLFHVPNITQDQIILRVFPMSLNGAVSHWPRNKPSGSIKTWEALKINFLSKYCPLAQTTRKWRRSITSSKNPNETLYQAWERFKELLMKCPQHYLTEMQEVILFYNGLEVPTRQILDSKAIQAQLNNLGHEIKKVNEKVYDAQVGCEQYFIILDMPKDIKVPLILGRPFLSTAYAKIDMFKKKITLRVEEEKINFKSVKPASSLINRVYMLSLRKQMELDLEATLIGETLVLNRSPDPLYGDYIELYDLNVPLELSRGQVDELMPTIKEVVKDMDPYLDKGIGEVVVGEPFCKVLCVETKSNYGILGED</sequence>
<evidence type="ECO:0000259" key="1">
    <source>
        <dbReference type="Pfam" id="PF03732"/>
    </source>
</evidence>
<dbReference type="PANTHER" id="PTHR33223">
    <property type="entry name" value="CCHC-TYPE DOMAIN-CONTAINING PROTEIN"/>
    <property type="match status" value="1"/>
</dbReference>
<dbReference type="InterPro" id="IPR005162">
    <property type="entry name" value="Retrotrans_gag_dom"/>
</dbReference>
<name>A0A6L2LY18_TANCI</name>